<accession>A0AAN9Y361</accession>
<dbReference type="AlphaFoldDB" id="A0AAN9Y361"/>
<evidence type="ECO:0000256" key="4">
    <source>
        <dbReference type="SAM" id="MobiDB-lite"/>
    </source>
</evidence>
<dbReference type="InterPro" id="IPR036259">
    <property type="entry name" value="MFS_trans_sf"/>
</dbReference>
<dbReference type="Pfam" id="PF03343">
    <property type="entry name" value="SART-1"/>
    <property type="match status" value="1"/>
</dbReference>
<dbReference type="PANTHER" id="PTHR14152:SF5">
    <property type="entry name" value="U4_U6.U5 TRI-SNRNP-ASSOCIATED PROTEIN 1"/>
    <property type="match status" value="1"/>
</dbReference>
<evidence type="ECO:0000256" key="2">
    <source>
        <dbReference type="ARBA" id="ARBA00006076"/>
    </source>
</evidence>
<gene>
    <name evidence="6" type="ORF">V9T40_013996</name>
</gene>
<feature type="transmembrane region" description="Helical" evidence="5">
    <location>
        <begin position="100"/>
        <end position="119"/>
    </location>
</feature>
<protein>
    <submittedName>
        <fullName evidence="6">Uncharacterized protein</fullName>
    </submittedName>
</protein>
<keyword evidence="5" id="KW-1133">Transmembrane helix</keyword>
<keyword evidence="5" id="KW-0472">Membrane</keyword>
<keyword evidence="7" id="KW-1185">Reference proteome</keyword>
<feature type="transmembrane region" description="Helical" evidence="5">
    <location>
        <begin position="72"/>
        <end position="88"/>
    </location>
</feature>
<keyword evidence="5" id="KW-0812">Transmembrane</keyword>
<dbReference type="EMBL" id="JBBCAQ010000033">
    <property type="protein sequence ID" value="KAK7582551.1"/>
    <property type="molecule type" value="Genomic_DNA"/>
</dbReference>
<evidence type="ECO:0000256" key="3">
    <source>
        <dbReference type="ARBA" id="ARBA00023242"/>
    </source>
</evidence>
<proteinExistence type="inferred from homology"/>
<organism evidence="6 7">
    <name type="scientific">Parthenolecanium corni</name>
    <dbReference type="NCBI Taxonomy" id="536013"/>
    <lineage>
        <taxon>Eukaryota</taxon>
        <taxon>Metazoa</taxon>
        <taxon>Ecdysozoa</taxon>
        <taxon>Arthropoda</taxon>
        <taxon>Hexapoda</taxon>
        <taxon>Insecta</taxon>
        <taxon>Pterygota</taxon>
        <taxon>Neoptera</taxon>
        <taxon>Paraneoptera</taxon>
        <taxon>Hemiptera</taxon>
        <taxon>Sternorrhyncha</taxon>
        <taxon>Coccoidea</taxon>
        <taxon>Coccidae</taxon>
        <taxon>Parthenolecanium</taxon>
    </lineage>
</organism>
<dbReference type="GO" id="GO:0045292">
    <property type="term" value="P:mRNA cis splicing, via spliceosome"/>
    <property type="evidence" value="ECO:0007669"/>
    <property type="project" value="TreeGrafter"/>
</dbReference>
<evidence type="ECO:0000313" key="6">
    <source>
        <dbReference type="EMBL" id="KAK7582551.1"/>
    </source>
</evidence>
<dbReference type="PANTHER" id="PTHR14152">
    <property type="entry name" value="SQUAMOUS CELL CARCINOMA ANTIGEN RECOGNISED BY CYTOTOXIC T LYMPHOCYTES"/>
    <property type="match status" value="1"/>
</dbReference>
<evidence type="ECO:0000256" key="1">
    <source>
        <dbReference type="ARBA" id="ARBA00004123"/>
    </source>
</evidence>
<evidence type="ECO:0000256" key="5">
    <source>
        <dbReference type="SAM" id="Phobius"/>
    </source>
</evidence>
<dbReference type="InterPro" id="IPR005011">
    <property type="entry name" value="SNU66/SART1"/>
</dbReference>
<reference evidence="6 7" key="1">
    <citation type="submission" date="2024-03" db="EMBL/GenBank/DDBJ databases">
        <title>Adaptation during the transition from Ophiocordyceps entomopathogen to insect associate is accompanied by gene loss and intensified selection.</title>
        <authorList>
            <person name="Ward C.M."/>
            <person name="Onetto C.A."/>
            <person name="Borneman A.R."/>
        </authorList>
    </citation>
    <scope>NUCLEOTIDE SEQUENCE [LARGE SCALE GENOMIC DNA]</scope>
    <source>
        <strain evidence="6">AWRI1</strain>
        <tissue evidence="6">Single Adult Female</tissue>
    </source>
</reference>
<comment type="caution">
    <text evidence="6">The sequence shown here is derived from an EMBL/GenBank/DDBJ whole genome shotgun (WGS) entry which is preliminary data.</text>
</comment>
<feature type="transmembrane region" description="Helical" evidence="5">
    <location>
        <begin position="190"/>
        <end position="209"/>
    </location>
</feature>
<keyword evidence="3" id="KW-0539">Nucleus</keyword>
<feature type="transmembrane region" description="Helical" evidence="5">
    <location>
        <begin position="292"/>
        <end position="311"/>
    </location>
</feature>
<comment type="similarity">
    <text evidence="2">Belongs to the SNU66/SART1 family.</text>
</comment>
<feature type="region of interest" description="Disordered" evidence="4">
    <location>
        <begin position="503"/>
        <end position="544"/>
    </location>
</feature>
<feature type="transmembrane region" description="Helical" evidence="5">
    <location>
        <begin position="257"/>
        <end position="286"/>
    </location>
</feature>
<sequence>MYVSGIKQYLSLEPVYFLLCLAYEIVHLVDENLYLQKTCRNFTLSEPNLSTPCDNEKRGIEFVASVHSHYELWGGIITVTMIVLTSAWSDKAPDRSKSSILILMWIELLQMISMCWQAYSWNWPVLAAVLTETIFWPILGIRVASIIYICNITTIEDRTFRLTLLHVLQMLSSLIGRGSSGYLMRNLGFFYSYMLCAVLVAISVLYGTIFMRKRTSENAADVTTKGCIKVSGEFFDVRSVIRAFNLVFGKQSGNERIIIILMSAISILSTLCFYGSVICLCTSKFAKIEDTALGLFAAFWDTLASIGYYYADENWQLYLGQLFSVHMSCNVLITIALPAYNLVFKSTMDIAPASIFILSISVNISTTDELINEDIRENKRSAYTAKDLKGLKVEHSMDAFAEERAVVLTLKDKRVLDENEDSLVNVNMLDDERYKKNLDRRRQKQKYDLYEDDEFAEIESQLDKKVLSKYDEEIDGEKKSSFQLVRKAKPLKADDLLRVPVKPESNDDALNYGSRRATSSRNMKLKPAVKDEPDLDTDDLPAPLPIDTGKIKVEMGDEDDHELQFALHRSRRSMMAESLEPQFKANFTDDISMEDSKEVPGASGSIVLNSTDRSNKKNIFQDKYSLR</sequence>
<feature type="transmembrane region" description="Helical" evidence="5">
    <location>
        <begin position="125"/>
        <end position="150"/>
    </location>
</feature>
<comment type="subcellular location">
    <subcellularLocation>
        <location evidence="1">Nucleus</location>
    </subcellularLocation>
</comment>
<evidence type="ECO:0000313" key="7">
    <source>
        <dbReference type="Proteomes" id="UP001367676"/>
    </source>
</evidence>
<name>A0AAN9Y361_9HEMI</name>
<dbReference type="Proteomes" id="UP001367676">
    <property type="component" value="Unassembled WGS sequence"/>
</dbReference>
<dbReference type="GO" id="GO:0046540">
    <property type="term" value="C:U4/U6 x U5 tri-snRNP complex"/>
    <property type="evidence" value="ECO:0007669"/>
    <property type="project" value="TreeGrafter"/>
</dbReference>
<feature type="transmembrane region" description="Helical" evidence="5">
    <location>
        <begin position="323"/>
        <end position="344"/>
    </location>
</feature>
<dbReference type="GO" id="GO:0000481">
    <property type="term" value="P:maturation of 5S rRNA"/>
    <property type="evidence" value="ECO:0007669"/>
    <property type="project" value="TreeGrafter"/>
</dbReference>
<dbReference type="Gene3D" id="1.20.1250.20">
    <property type="entry name" value="MFS general substrate transporter like domains"/>
    <property type="match status" value="1"/>
</dbReference>